<dbReference type="GO" id="GO:0022857">
    <property type="term" value="F:transmembrane transporter activity"/>
    <property type="evidence" value="ECO:0007669"/>
    <property type="project" value="TreeGrafter"/>
</dbReference>
<organism evidence="7 8">
    <name type="scientific">Tilletiaria anomala (strain ATCC 24038 / CBS 436.72 / UBC 951)</name>
    <dbReference type="NCBI Taxonomy" id="1037660"/>
    <lineage>
        <taxon>Eukaryota</taxon>
        <taxon>Fungi</taxon>
        <taxon>Dikarya</taxon>
        <taxon>Basidiomycota</taxon>
        <taxon>Ustilaginomycotina</taxon>
        <taxon>Exobasidiomycetes</taxon>
        <taxon>Georgefischeriales</taxon>
        <taxon>Tilletiariaceae</taxon>
        <taxon>Tilletiaria</taxon>
    </lineage>
</organism>
<reference evidence="7 8" key="1">
    <citation type="submission" date="2014-05" db="EMBL/GenBank/DDBJ databases">
        <title>Draft genome sequence of a rare smut relative, Tilletiaria anomala UBC 951.</title>
        <authorList>
            <consortium name="DOE Joint Genome Institute"/>
            <person name="Toome M."/>
            <person name="Kuo A."/>
            <person name="Henrissat B."/>
            <person name="Lipzen A."/>
            <person name="Tritt A."/>
            <person name="Yoshinaga Y."/>
            <person name="Zane M."/>
            <person name="Barry K."/>
            <person name="Grigoriev I.V."/>
            <person name="Spatafora J.W."/>
            <person name="Aimea M.C."/>
        </authorList>
    </citation>
    <scope>NUCLEOTIDE SEQUENCE [LARGE SCALE GENOMIC DNA]</scope>
    <source>
        <strain evidence="7 8">UBC 951</strain>
    </source>
</reference>
<dbReference type="SUPFAM" id="SSF103473">
    <property type="entry name" value="MFS general substrate transporter"/>
    <property type="match status" value="1"/>
</dbReference>
<dbReference type="GeneID" id="25267805"/>
<feature type="transmembrane region" description="Helical" evidence="6">
    <location>
        <begin position="283"/>
        <end position="303"/>
    </location>
</feature>
<keyword evidence="4 6" id="KW-0472">Membrane</keyword>
<dbReference type="InParanoid" id="A0A066VA74"/>
<evidence type="ECO:0000313" key="8">
    <source>
        <dbReference type="Proteomes" id="UP000027361"/>
    </source>
</evidence>
<comment type="caution">
    <text evidence="7">The sequence shown here is derived from an EMBL/GenBank/DDBJ whole genome shotgun (WGS) entry which is preliminary data.</text>
</comment>
<evidence type="ECO:0000256" key="3">
    <source>
        <dbReference type="ARBA" id="ARBA00022989"/>
    </source>
</evidence>
<dbReference type="GO" id="GO:0005886">
    <property type="term" value="C:plasma membrane"/>
    <property type="evidence" value="ECO:0007669"/>
    <property type="project" value="TreeGrafter"/>
</dbReference>
<dbReference type="STRING" id="1037660.A0A066VA74"/>
<dbReference type="OMA" id="VWHEYEY"/>
<protein>
    <submittedName>
        <fullName evidence="7">Uncharacterized protein</fullName>
    </submittedName>
</protein>
<dbReference type="InterPro" id="IPR036259">
    <property type="entry name" value="MFS_trans_sf"/>
</dbReference>
<evidence type="ECO:0000256" key="1">
    <source>
        <dbReference type="ARBA" id="ARBA00004141"/>
    </source>
</evidence>
<dbReference type="HOGENOM" id="CLU_850419_0_0_1"/>
<evidence type="ECO:0000256" key="6">
    <source>
        <dbReference type="SAM" id="Phobius"/>
    </source>
</evidence>
<dbReference type="AlphaFoldDB" id="A0A066VA74"/>
<proteinExistence type="predicted"/>
<keyword evidence="8" id="KW-1185">Reference proteome</keyword>
<dbReference type="PANTHER" id="PTHR23502:SF134">
    <property type="entry name" value="MAJOR FACILITATOR SUPERFAMILY (MFS) PROFILE DOMAIN-CONTAINING PROTEIN-RELATED"/>
    <property type="match status" value="1"/>
</dbReference>
<name>A0A066VA74_TILAU</name>
<keyword evidence="2 6" id="KW-0812">Transmembrane</keyword>
<accession>A0A066VA74</accession>
<evidence type="ECO:0000313" key="7">
    <source>
        <dbReference type="EMBL" id="KDN35485.1"/>
    </source>
</evidence>
<dbReference type="Proteomes" id="UP000027361">
    <property type="component" value="Unassembled WGS sequence"/>
</dbReference>
<dbReference type="OrthoDB" id="5376138at2759"/>
<feature type="region of interest" description="Disordered" evidence="5">
    <location>
        <begin position="1"/>
        <end position="47"/>
    </location>
</feature>
<dbReference type="EMBL" id="JMSN01000212">
    <property type="protein sequence ID" value="KDN35485.1"/>
    <property type="molecule type" value="Genomic_DNA"/>
</dbReference>
<dbReference type="PANTHER" id="PTHR23502">
    <property type="entry name" value="MAJOR FACILITATOR SUPERFAMILY"/>
    <property type="match status" value="1"/>
</dbReference>
<evidence type="ECO:0000256" key="4">
    <source>
        <dbReference type="ARBA" id="ARBA00023136"/>
    </source>
</evidence>
<dbReference type="RefSeq" id="XP_013239800.1">
    <property type="nucleotide sequence ID" value="XM_013384346.1"/>
</dbReference>
<evidence type="ECO:0000256" key="2">
    <source>
        <dbReference type="ARBA" id="ARBA00022692"/>
    </source>
</evidence>
<gene>
    <name evidence="7" type="ORF">K437DRAFT_77932</name>
</gene>
<sequence length="327" mass="35885">MDSPAPFPPMFRMSSQQRTSGAARSPEDLSPTFGLPPSEGNPWPSSRHRLSSEQELVLFSPGGLNKTLRWGGGGFIGHRPSTLACSSSFWHCCPKQESLSCSQDEQTPFAKRLVMTATELEASGRIDSFLSCSMCHCIQLVTALHGFTPDQTGLFLSIRLGALVGQMINPLQEKLYLRQFPTKAPEARLYRACVGALLVPIGCFVCGWTSFSSASIAGPLVGIVMTTTGIDHIYLRVLNSLVDSYLVYTSSALAGQSLLHELLGSVCPLFVEAMYRRLTYPWASSLAGFIGFLFSLIPFVLILNSPRIRARSRLSQKVQREGERERT</sequence>
<comment type="subcellular location">
    <subcellularLocation>
        <location evidence="1">Membrane</location>
        <topology evidence="1">Multi-pass membrane protein</topology>
    </subcellularLocation>
</comment>
<keyword evidence="3 6" id="KW-1133">Transmembrane helix</keyword>
<evidence type="ECO:0000256" key="5">
    <source>
        <dbReference type="SAM" id="MobiDB-lite"/>
    </source>
</evidence>
<feature type="compositionally biased region" description="Polar residues" evidence="5">
    <location>
        <begin position="13"/>
        <end position="22"/>
    </location>
</feature>